<sequence length="99" mass="10500">MPGKGRPFQKGNPGRPMGCKDKYTMLKAALVEGLELAARKRKLKGGVGELVQVTFEDEPIGVLKIAAGQIPKDLNIGGQADNPVQFAPVEVIVKGTDDS</sequence>
<dbReference type="EMBL" id="LAZR01007012">
    <property type="protein sequence ID" value="KKM88063.1"/>
    <property type="molecule type" value="Genomic_DNA"/>
</dbReference>
<dbReference type="AlphaFoldDB" id="A0A0F9L2Q3"/>
<evidence type="ECO:0008006" key="2">
    <source>
        <dbReference type="Google" id="ProtNLM"/>
    </source>
</evidence>
<evidence type="ECO:0000313" key="1">
    <source>
        <dbReference type="EMBL" id="KKM88063.1"/>
    </source>
</evidence>
<accession>A0A0F9L2Q3</accession>
<comment type="caution">
    <text evidence="1">The sequence shown here is derived from an EMBL/GenBank/DDBJ whole genome shotgun (WGS) entry which is preliminary data.</text>
</comment>
<reference evidence="1" key="1">
    <citation type="journal article" date="2015" name="Nature">
        <title>Complex archaea that bridge the gap between prokaryotes and eukaryotes.</title>
        <authorList>
            <person name="Spang A."/>
            <person name="Saw J.H."/>
            <person name="Jorgensen S.L."/>
            <person name="Zaremba-Niedzwiedzka K."/>
            <person name="Martijn J."/>
            <person name="Lind A.E."/>
            <person name="van Eijk R."/>
            <person name="Schleper C."/>
            <person name="Guy L."/>
            <person name="Ettema T.J."/>
        </authorList>
    </citation>
    <scope>NUCLEOTIDE SEQUENCE</scope>
</reference>
<gene>
    <name evidence="1" type="ORF">LCGC14_1262570</name>
</gene>
<organism evidence="1">
    <name type="scientific">marine sediment metagenome</name>
    <dbReference type="NCBI Taxonomy" id="412755"/>
    <lineage>
        <taxon>unclassified sequences</taxon>
        <taxon>metagenomes</taxon>
        <taxon>ecological metagenomes</taxon>
    </lineage>
</organism>
<proteinExistence type="predicted"/>
<protein>
    <recommendedName>
        <fullName evidence="2">DUF5681 domain-containing protein</fullName>
    </recommendedName>
</protein>
<name>A0A0F9L2Q3_9ZZZZ</name>